<sequence length="66" mass="7609">MGVTFLPPFLPSAFIFLLSFCSFRRFFIKSKLHLLVLCTHFTSSTSIFHDLTGKSFRNACTVRLYV</sequence>
<comment type="caution">
    <text evidence="1">The sequence shown here is derived from an EMBL/GenBank/DDBJ whole genome shotgun (WGS) entry which is preliminary data.</text>
</comment>
<protein>
    <submittedName>
        <fullName evidence="1">Uncharacterized protein</fullName>
    </submittedName>
</protein>
<evidence type="ECO:0000313" key="2">
    <source>
        <dbReference type="Proteomes" id="UP001055811"/>
    </source>
</evidence>
<dbReference type="EMBL" id="CM042014">
    <property type="protein sequence ID" value="KAI3722617.1"/>
    <property type="molecule type" value="Genomic_DNA"/>
</dbReference>
<dbReference type="Proteomes" id="UP001055811">
    <property type="component" value="Linkage Group LG06"/>
</dbReference>
<proteinExistence type="predicted"/>
<accession>A0ACB9BKW0</accession>
<keyword evidence="2" id="KW-1185">Reference proteome</keyword>
<reference evidence="2" key="1">
    <citation type="journal article" date="2022" name="Mol. Ecol. Resour.">
        <title>The genomes of chicory, endive, great burdock and yacon provide insights into Asteraceae palaeo-polyploidization history and plant inulin production.</title>
        <authorList>
            <person name="Fan W."/>
            <person name="Wang S."/>
            <person name="Wang H."/>
            <person name="Wang A."/>
            <person name="Jiang F."/>
            <person name="Liu H."/>
            <person name="Zhao H."/>
            <person name="Xu D."/>
            <person name="Zhang Y."/>
        </authorList>
    </citation>
    <scope>NUCLEOTIDE SEQUENCE [LARGE SCALE GENOMIC DNA]</scope>
    <source>
        <strain evidence="2">cv. Punajuju</strain>
    </source>
</reference>
<name>A0ACB9BKW0_CICIN</name>
<organism evidence="1 2">
    <name type="scientific">Cichorium intybus</name>
    <name type="common">Chicory</name>
    <dbReference type="NCBI Taxonomy" id="13427"/>
    <lineage>
        <taxon>Eukaryota</taxon>
        <taxon>Viridiplantae</taxon>
        <taxon>Streptophyta</taxon>
        <taxon>Embryophyta</taxon>
        <taxon>Tracheophyta</taxon>
        <taxon>Spermatophyta</taxon>
        <taxon>Magnoliopsida</taxon>
        <taxon>eudicotyledons</taxon>
        <taxon>Gunneridae</taxon>
        <taxon>Pentapetalae</taxon>
        <taxon>asterids</taxon>
        <taxon>campanulids</taxon>
        <taxon>Asterales</taxon>
        <taxon>Asteraceae</taxon>
        <taxon>Cichorioideae</taxon>
        <taxon>Cichorieae</taxon>
        <taxon>Cichoriinae</taxon>
        <taxon>Cichorium</taxon>
    </lineage>
</organism>
<reference evidence="1 2" key="2">
    <citation type="journal article" date="2022" name="Mol. Ecol. Resour.">
        <title>The genomes of chicory, endive, great burdock and yacon provide insights into Asteraceae paleo-polyploidization history and plant inulin production.</title>
        <authorList>
            <person name="Fan W."/>
            <person name="Wang S."/>
            <person name="Wang H."/>
            <person name="Wang A."/>
            <person name="Jiang F."/>
            <person name="Liu H."/>
            <person name="Zhao H."/>
            <person name="Xu D."/>
            <person name="Zhang Y."/>
        </authorList>
    </citation>
    <scope>NUCLEOTIDE SEQUENCE [LARGE SCALE GENOMIC DNA]</scope>
    <source>
        <strain evidence="2">cv. Punajuju</strain>
        <tissue evidence="1">Leaves</tissue>
    </source>
</reference>
<gene>
    <name evidence="1" type="ORF">L2E82_33658</name>
</gene>
<evidence type="ECO:0000313" key="1">
    <source>
        <dbReference type="EMBL" id="KAI3722617.1"/>
    </source>
</evidence>